<keyword evidence="7" id="KW-0997">Cell inner membrane</keyword>
<evidence type="ECO:0000256" key="3">
    <source>
        <dbReference type="ARBA" id="ARBA00022475"/>
    </source>
</evidence>
<dbReference type="PRINTS" id="PR01837">
    <property type="entry name" value="MGTCSAPBPROT"/>
</dbReference>
<evidence type="ECO:0000256" key="2">
    <source>
        <dbReference type="ARBA" id="ARBA00009298"/>
    </source>
</evidence>
<protein>
    <recommendedName>
        <fullName evidence="7">Protein MgtC</fullName>
    </recommendedName>
</protein>
<dbReference type="PANTHER" id="PTHR33778:SF1">
    <property type="entry name" value="MAGNESIUM TRANSPORTER YHID-RELATED"/>
    <property type="match status" value="1"/>
</dbReference>
<proteinExistence type="inferred from homology"/>
<accession>A0A6N3QM22</accession>
<evidence type="ECO:0000256" key="7">
    <source>
        <dbReference type="RuleBase" id="RU365041"/>
    </source>
</evidence>
<evidence type="ECO:0000313" key="10">
    <source>
        <dbReference type="EMBL" id="EFW58333.1"/>
    </source>
</evidence>
<comment type="caution">
    <text evidence="10">The sequence shown here is derived from an EMBL/GenBank/DDBJ whole genome shotgun (WGS) entry which is preliminary data.</text>
</comment>
<evidence type="ECO:0000259" key="9">
    <source>
        <dbReference type="Pfam" id="PF26539"/>
    </source>
</evidence>
<dbReference type="Pfam" id="PF02308">
    <property type="entry name" value="MgtC"/>
    <property type="match status" value="1"/>
</dbReference>
<comment type="similarity">
    <text evidence="2 7">Belongs to the MgtC/SapB family.</text>
</comment>
<keyword evidence="6 7" id="KW-0472">Membrane</keyword>
<keyword evidence="4 7" id="KW-0812">Transmembrane</keyword>
<sequence length="176" mass="19141">MGSALFMIVSKYGFADVLSLDHVGLDPSRIAAQVVTGVGFIGAGNILVRNQNIVGLTTAADIWMTAAIGMVIGSGMYELGMYGSVMTLLVLEVFHQLTFRLMNKNYHLQLTLVNGNTVSMLDWFKQQKIKTDLVSLQENEDHEVVAIDIQLHATTSIEDLLRLLKGMAGVKGVSIS</sequence>
<feature type="transmembrane region" description="Helical" evidence="7">
    <location>
        <begin position="79"/>
        <end position="99"/>
    </location>
</feature>
<feature type="transmembrane region" description="Helical" evidence="7">
    <location>
        <begin position="53"/>
        <end position="73"/>
    </location>
</feature>
<dbReference type="AlphaFoldDB" id="A0A6N3QM22"/>
<evidence type="ECO:0000256" key="4">
    <source>
        <dbReference type="ARBA" id="ARBA00022692"/>
    </source>
</evidence>
<keyword evidence="3" id="KW-1003">Cell membrane</keyword>
<organism evidence="10 11">
    <name type="scientific">Shigella flexneri CDC 796-83</name>
    <dbReference type="NCBI Taxonomy" id="945360"/>
    <lineage>
        <taxon>Bacteria</taxon>
        <taxon>Pseudomonadati</taxon>
        <taxon>Pseudomonadota</taxon>
        <taxon>Gammaproteobacteria</taxon>
        <taxon>Enterobacterales</taxon>
        <taxon>Enterobacteriaceae</taxon>
        <taxon>Shigella</taxon>
    </lineage>
</organism>
<dbReference type="GO" id="GO:0005886">
    <property type="term" value="C:plasma membrane"/>
    <property type="evidence" value="ECO:0007669"/>
    <property type="project" value="UniProtKB-SubCell"/>
</dbReference>
<evidence type="ECO:0000259" key="8">
    <source>
        <dbReference type="Pfam" id="PF02308"/>
    </source>
</evidence>
<keyword evidence="5 7" id="KW-1133">Transmembrane helix</keyword>
<feature type="transmembrane region" description="Helical" evidence="7">
    <location>
        <begin position="31"/>
        <end position="48"/>
    </location>
</feature>
<gene>
    <name evidence="10" type="ORF">SGF_04355</name>
</gene>
<comment type="subcellular location">
    <subcellularLocation>
        <location evidence="7">Cell inner membrane</location>
        <topology evidence="7">Multi-pass membrane protein</topology>
    </subcellularLocation>
    <subcellularLocation>
        <location evidence="1">Cell membrane</location>
        <topology evidence="1">Multi-pass membrane protein</topology>
    </subcellularLocation>
</comment>
<dbReference type="InterPro" id="IPR049177">
    <property type="entry name" value="MgtC_SapB_SrpB_YhiD_N"/>
</dbReference>
<dbReference type="Proteomes" id="UP000003302">
    <property type="component" value="Unassembled WGS sequence"/>
</dbReference>
<reference evidence="10 11" key="1">
    <citation type="submission" date="2011-01" db="EMBL/GenBank/DDBJ databases">
        <title>Shigella flexneri CDC 796-83 whole genome shotgun sequencing project.</title>
        <authorList>
            <person name="Mane S.P."/>
            <person name="Sobral B.W."/>
            <person name="Cebula T."/>
            <person name="Chertkov O."/>
            <person name="Munk A.C."/>
            <person name="Tapia R."/>
            <person name="Green L."/>
            <person name="Rogers Y."/>
            <person name="Detter J.C."/>
            <person name="Bruce D."/>
            <person name="Brettin T.S."/>
        </authorList>
    </citation>
    <scope>NUCLEOTIDE SEQUENCE [LARGE SCALE GENOMIC DNA]</scope>
    <source>
        <strain evidence="10 11">CDC 796-83</strain>
    </source>
</reference>
<evidence type="ECO:0000256" key="5">
    <source>
        <dbReference type="ARBA" id="ARBA00022989"/>
    </source>
</evidence>
<feature type="domain" description="MgtC/SapB/SrpB/YhiD N-terminal" evidence="8">
    <location>
        <begin position="1"/>
        <end position="97"/>
    </location>
</feature>
<evidence type="ECO:0000313" key="11">
    <source>
        <dbReference type="Proteomes" id="UP000003302"/>
    </source>
</evidence>
<feature type="domain" description="YhiD C-terminal ACT" evidence="9">
    <location>
        <begin position="107"/>
        <end position="176"/>
    </location>
</feature>
<evidence type="ECO:0000256" key="1">
    <source>
        <dbReference type="ARBA" id="ARBA00004651"/>
    </source>
</evidence>
<dbReference type="Pfam" id="PF26539">
    <property type="entry name" value="ACT_YhiD_C"/>
    <property type="match status" value="1"/>
</dbReference>
<name>A0A6N3QM22_SHIFL</name>
<dbReference type="NCBIfam" id="NF007431">
    <property type="entry name" value="PRK09977.1"/>
    <property type="match status" value="1"/>
</dbReference>
<dbReference type="PANTHER" id="PTHR33778">
    <property type="entry name" value="PROTEIN MGTC"/>
    <property type="match status" value="1"/>
</dbReference>
<dbReference type="InterPro" id="IPR003416">
    <property type="entry name" value="MgtC/SapB/SrpB/YhiD_fam"/>
</dbReference>
<dbReference type="EMBL" id="AERO01000177">
    <property type="protein sequence ID" value="EFW58333.1"/>
    <property type="molecule type" value="Genomic_DNA"/>
</dbReference>
<evidence type="ECO:0000256" key="6">
    <source>
        <dbReference type="ARBA" id="ARBA00023136"/>
    </source>
</evidence>
<dbReference type="InterPro" id="IPR059091">
    <property type="entry name" value="ACT_YhiD_C"/>
</dbReference>